<dbReference type="PANTHER" id="PTHR36848:SF2">
    <property type="entry name" value="SECRETED PROTEIN"/>
    <property type="match status" value="1"/>
</dbReference>
<protein>
    <recommendedName>
        <fullName evidence="3">Alpha-L-rhamnosidase-like protein</fullName>
    </recommendedName>
</protein>
<dbReference type="SUPFAM" id="SSF49785">
    <property type="entry name" value="Galactose-binding domain-like"/>
    <property type="match status" value="1"/>
</dbReference>
<proteinExistence type="predicted"/>
<sequence length="863" mass="98559">MYSKINDILNGKVENSFFPFFWQHGETETVLRQYMEKIQESGMNAVCIEARPHPDFLGEKWWTDLDIILDEARKRDMKVWILDDSHFPTGYANGAIKEKYPEHRKWYLYMRCFDAAGPVKGARINISYLAGRPWDGVSEDINHVIGVYMAKRVSDRNNGKEEIMIATLKDITGAYKAGIITIDIPEGAYRIFTVYYTRNGGEESTADYLNPISAAATEVLVKTVYEPHFEKYKEDFGKTITGFFSDEPRFGNKKGFMAGIGQDMVLPWRLGLEKELPFEMKFLPLLWVQGEGLEGEIRYQYMNLITRLYHENFTGVLAKWCHDRGISYLGHNIEDNGAHARLGYGTGHYFRGQTEQDFSGIDVIGTQIVPGMPYHHDSFSTGGCDGEFYHFALAKLGASAAHLDPVKKGRAMCEAFGAYGWNEGLKLMKWITDHLIVRGINYLVPHAFSPKEFPDWDCPPHFYAQGNNPQFRYFSVYSNYANRLMNLFQNGVHKAPAAVLYPAEQEWAGNYMPVEKPVRELLEHQIDCDIVSADYLLDAVVEENRLKIHKEYFKTLIIPYGEAIPVNVMRKAMEYAQSGLRVIFLQDYPSGTLGGELTEEEWLMLKQVCLTGAVSELADLCRDLAEMRLKIPYRELVYYHYEQGTENWMFFNEHLSRTVDTTIEMPEAAYAYSYDAFSNTLYQLEKEESGYRLKLAPYESCVWIFSEDPIEDAKESVKPMCHGKTQELMAEWKVSFTDSFSYPDFKETLPVKEVVTVNTIDGYEDKCGTVSYETVFTVEEGSGDVFLDLGTVYEIAEVFVNNKSVGVKLCPPYVFDLTGLVEQGENLLRVEVTNTLGTQIRDGLSQYLVIEPFGIEGPVILNT</sequence>
<dbReference type="Gene3D" id="2.60.120.260">
    <property type="entry name" value="Galactose-binding domain-like"/>
    <property type="match status" value="1"/>
</dbReference>
<keyword evidence="2" id="KW-1185">Reference proteome</keyword>
<dbReference type="EMBL" id="PTJA01000012">
    <property type="protein sequence ID" value="PPK78888.1"/>
    <property type="molecule type" value="Genomic_DNA"/>
</dbReference>
<dbReference type="InterPro" id="IPR053161">
    <property type="entry name" value="Ulvan_degrading_GH"/>
</dbReference>
<gene>
    <name evidence="1" type="ORF">BXY41_11247</name>
</gene>
<evidence type="ECO:0000313" key="2">
    <source>
        <dbReference type="Proteomes" id="UP000237749"/>
    </source>
</evidence>
<dbReference type="RefSeq" id="WP_104438590.1">
    <property type="nucleotide sequence ID" value="NZ_PTJA01000012.1"/>
</dbReference>
<dbReference type="PANTHER" id="PTHR36848">
    <property type="entry name" value="DNA-BINDING PROTEIN (PUTATIVE SECRETED PROTEIN)-RELATED"/>
    <property type="match status" value="1"/>
</dbReference>
<dbReference type="OrthoDB" id="9761519at2"/>
<organism evidence="1 2">
    <name type="scientific">Lacrimispora xylanisolvens</name>
    <dbReference type="NCBI Taxonomy" id="384636"/>
    <lineage>
        <taxon>Bacteria</taxon>
        <taxon>Bacillati</taxon>
        <taxon>Bacillota</taxon>
        <taxon>Clostridia</taxon>
        <taxon>Lachnospirales</taxon>
        <taxon>Lachnospiraceae</taxon>
        <taxon>Lacrimispora</taxon>
    </lineage>
</organism>
<accession>A0A2S6HN19</accession>
<evidence type="ECO:0008006" key="3">
    <source>
        <dbReference type="Google" id="ProtNLM"/>
    </source>
</evidence>
<dbReference type="InterPro" id="IPR017853">
    <property type="entry name" value="GH"/>
</dbReference>
<comment type="caution">
    <text evidence="1">The sequence shown here is derived from an EMBL/GenBank/DDBJ whole genome shotgun (WGS) entry which is preliminary data.</text>
</comment>
<dbReference type="Proteomes" id="UP000237749">
    <property type="component" value="Unassembled WGS sequence"/>
</dbReference>
<dbReference type="SUPFAM" id="SSF51445">
    <property type="entry name" value="(Trans)glycosidases"/>
    <property type="match status" value="1"/>
</dbReference>
<dbReference type="AlphaFoldDB" id="A0A2S6HN19"/>
<dbReference type="NCBIfam" id="NF045579">
    <property type="entry name" value="rhamnoside_JR"/>
    <property type="match status" value="1"/>
</dbReference>
<name>A0A2S6HN19_9FIRM</name>
<reference evidence="1 2" key="1">
    <citation type="submission" date="2018-02" db="EMBL/GenBank/DDBJ databases">
        <title>Genomic Encyclopedia of Archaeal and Bacterial Type Strains, Phase II (KMG-II): from individual species to whole genera.</title>
        <authorList>
            <person name="Goeker M."/>
        </authorList>
    </citation>
    <scope>NUCLEOTIDE SEQUENCE [LARGE SCALE GENOMIC DNA]</scope>
    <source>
        <strain evidence="1 2">DSM 3808</strain>
    </source>
</reference>
<evidence type="ECO:0000313" key="1">
    <source>
        <dbReference type="EMBL" id="PPK78888.1"/>
    </source>
</evidence>
<dbReference type="InterPro" id="IPR008979">
    <property type="entry name" value="Galactose-bd-like_sf"/>
</dbReference>